<comment type="subcellular location">
    <subcellularLocation>
        <location evidence="2">Cell inner membrane</location>
        <topology evidence="2">Multi-pass membrane protein</topology>
    </subcellularLocation>
</comment>
<evidence type="ECO:0000256" key="1">
    <source>
        <dbReference type="ARBA" id="ARBA00000085"/>
    </source>
</evidence>
<dbReference type="InterPro" id="IPR036890">
    <property type="entry name" value="HATPase_C_sf"/>
</dbReference>
<evidence type="ECO:0000256" key="13">
    <source>
        <dbReference type="ARBA" id="ARBA00023012"/>
    </source>
</evidence>
<keyword evidence="18" id="KW-0407">Ion channel</keyword>
<dbReference type="GO" id="GO:0000155">
    <property type="term" value="F:phosphorelay sensor kinase activity"/>
    <property type="evidence" value="ECO:0007669"/>
    <property type="project" value="InterPro"/>
</dbReference>
<evidence type="ECO:0000256" key="14">
    <source>
        <dbReference type="ARBA" id="ARBA00023136"/>
    </source>
</evidence>
<evidence type="ECO:0000256" key="7">
    <source>
        <dbReference type="ARBA" id="ARBA00022679"/>
    </source>
</evidence>
<keyword evidence="13" id="KW-0902">Two-component regulatory system</keyword>
<keyword evidence="14 15" id="KW-0472">Membrane</keyword>
<dbReference type="SUPFAM" id="SSF47384">
    <property type="entry name" value="Homodimeric domain of signal transducing histidine kinase"/>
    <property type="match status" value="1"/>
</dbReference>
<keyword evidence="5" id="KW-0997">Cell inner membrane</keyword>
<protein>
    <recommendedName>
        <fullName evidence="3">histidine kinase</fullName>
        <ecNumber evidence="3">2.7.13.3</ecNumber>
    </recommendedName>
</protein>
<evidence type="ECO:0000256" key="11">
    <source>
        <dbReference type="ARBA" id="ARBA00022840"/>
    </source>
</evidence>
<dbReference type="GO" id="GO:0034220">
    <property type="term" value="P:monoatomic ion transmembrane transport"/>
    <property type="evidence" value="ECO:0007669"/>
    <property type="project" value="UniProtKB-KW"/>
</dbReference>
<keyword evidence="10 18" id="KW-0418">Kinase</keyword>
<keyword evidence="8 15" id="KW-0812">Transmembrane</keyword>
<reference evidence="18 19" key="1">
    <citation type="submission" date="2011-10" db="EMBL/GenBank/DDBJ databases">
        <title>Genome Sequence of Commensalibacter intestini A911, isolated from Drosophila gut.</title>
        <authorList>
            <person name="Lee W.-J."/>
            <person name="Kim E.-K."/>
        </authorList>
    </citation>
    <scope>NUCLEOTIDE SEQUENCE [LARGE SCALE GENOMIC DNA]</scope>
    <source>
        <strain evidence="18 19">A911</strain>
    </source>
</reference>
<dbReference type="SUPFAM" id="SSF55874">
    <property type="entry name" value="ATPase domain of HSP90 chaperone/DNA topoisomerase II/histidine kinase"/>
    <property type="match status" value="1"/>
</dbReference>
<dbReference type="InterPro" id="IPR003661">
    <property type="entry name" value="HisK_dim/P_dom"/>
</dbReference>
<keyword evidence="9" id="KW-0547">Nucleotide-binding</keyword>
<comment type="catalytic activity">
    <reaction evidence="1">
        <text>ATP + protein L-histidine = ADP + protein N-phospho-L-histidine.</text>
        <dbReference type="EC" id="2.7.13.3"/>
    </reaction>
</comment>
<dbReference type="PANTHER" id="PTHR44936:SF5">
    <property type="entry name" value="SENSOR HISTIDINE KINASE ENVZ"/>
    <property type="match status" value="1"/>
</dbReference>
<evidence type="ECO:0000256" key="5">
    <source>
        <dbReference type="ARBA" id="ARBA00022519"/>
    </source>
</evidence>
<dbReference type="GO" id="GO:0005524">
    <property type="term" value="F:ATP binding"/>
    <property type="evidence" value="ECO:0007669"/>
    <property type="project" value="UniProtKB-KW"/>
</dbReference>
<sequence length="465" mass="52252">MPDFFHSRRRRVTREHKIAVDRKVRRFLPRSLLARSLLMISIPLLITQAISLELFYGTFLNTVSRRLTDAVSGEVSFVVQQYSNASSEQYKTFLLDNAQQNLQLNVKWLANQKLKVDINRNAMVLGPVDELLDRGLDDRLDVPFATDWRSYTDQVVVSVQLKYGILEFLVPKKKLTAGSVWLFVVWIVGSALLLFLITAVFAWVQFRAIRRLSKAVEKFGKGRDPGLLNPVGSKELRNAAIAFNVMRERILRFIKQRTVILASVSHDLRTPLTRLRLSLAMLPQKGVINAEDQVADITEMIADTEEMEQMISGYLSFARGEGTEEPKMTDMVQLTEDVVAAAYRLGTVFISANIPASLPDMMIRSHSIRRVLGNILENARRHGGQVNIEVKDQDRGILYIIDDNGAGIPEEKRESVFIPFETGNSQKGTGLGLAIAKNIVQAHGGDIELKNSPLGGLRVLIFIPK</sequence>
<evidence type="ECO:0000256" key="4">
    <source>
        <dbReference type="ARBA" id="ARBA00022475"/>
    </source>
</evidence>
<dbReference type="PANTHER" id="PTHR44936">
    <property type="entry name" value="SENSOR PROTEIN CREC"/>
    <property type="match status" value="1"/>
</dbReference>
<evidence type="ECO:0000256" key="2">
    <source>
        <dbReference type="ARBA" id="ARBA00004429"/>
    </source>
</evidence>
<dbReference type="CDD" id="cd00082">
    <property type="entry name" value="HisKA"/>
    <property type="match status" value="1"/>
</dbReference>
<evidence type="ECO:0000313" key="18">
    <source>
        <dbReference type="EMBL" id="EHD14699.1"/>
    </source>
</evidence>
<dbReference type="Pfam" id="PF02518">
    <property type="entry name" value="HATPase_c"/>
    <property type="match status" value="1"/>
</dbReference>
<accession>G6EYW1</accession>
<comment type="caution">
    <text evidence="18">The sequence shown here is derived from an EMBL/GenBank/DDBJ whole genome shotgun (WGS) entry which is preliminary data.</text>
</comment>
<feature type="domain" description="Histidine kinase" evidence="16">
    <location>
        <begin position="263"/>
        <end position="465"/>
    </location>
</feature>
<dbReference type="InterPro" id="IPR036097">
    <property type="entry name" value="HisK_dim/P_sf"/>
</dbReference>
<dbReference type="EMBL" id="AGFR01000003">
    <property type="protein sequence ID" value="EHD14699.1"/>
    <property type="molecule type" value="Genomic_DNA"/>
</dbReference>
<dbReference type="RefSeq" id="WP_008853621.1">
    <property type="nucleotide sequence ID" value="NZ_AGFR01000003.1"/>
</dbReference>
<keyword evidence="18" id="KW-0406">Ion transport</keyword>
<dbReference type="PROSITE" id="PS50109">
    <property type="entry name" value="HIS_KIN"/>
    <property type="match status" value="1"/>
</dbReference>
<evidence type="ECO:0000256" key="6">
    <source>
        <dbReference type="ARBA" id="ARBA00022553"/>
    </source>
</evidence>
<dbReference type="AlphaFoldDB" id="G6EYW1"/>
<dbReference type="InterPro" id="IPR003594">
    <property type="entry name" value="HATPase_dom"/>
</dbReference>
<dbReference type="GO" id="GO:0005886">
    <property type="term" value="C:plasma membrane"/>
    <property type="evidence" value="ECO:0007669"/>
    <property type="project" value="UniProtKB-SubCell"/>
</dbReference>
<dbReference type="Proteomes" id="UP000005939">
    <property type="component" value="Unassembled WGS sequence"/>
</dbReference>
<proteinExistence type="predicted"/>
<keyword evidence="6" id="KW-0597">Phosphoprotein</keyword>
<dbReference type="InterPro" id="IPR004358">
    <property type="entry name" value="Sig_transdc_His_kin-like_C"/>
</dbReference>
<keyword evidence="7 18" id="KW-0808">Transferase</keyword>
<dbReference type="PROSITE" id="PS50885">
    <property type="entry name" value="HAMP"/>
    <property type="match status" value="1"/>
</dbReference>
<dbReference type="STRING" id="1088868.CIN_06310"/>
<evidence type="ECO:0000256" key="12">
    <source>
        <dbReference type="ARBA" id="ARBA00022989"/>
    </source>
</evidence>
<evidence type="ECO:0000256" key="8">
    <source>
        <dbReference type="ARBA" id="ARBA00022692"/>
    </source>
</evidence>
<feature type="transmembrane region" description="Helical" evidence="15">
    <location>
        <begin position="32"/>
        <end position="56"/>
    </location>
</feature>
<dbReference type="InterPro" id="IPR003660">
    <property type="entry name" value="HAMP_dom"/>
</dbReference>
<evidence type="ECO:0000256" key="3">
    <source>
        <dbReference type="ARBA" id="ARBA00012438"/>
    </source>
</evidence>
<dbReference type="Pfam" id="PF00512">
    <property type="entry name" value="HisKA"/>
    <property type="match status" value="1"/>
</dbReference>
<evidence type="ECO:0000256" key="15">
    <source>
        <dbReference type="SAM" id="Phobius"/>
    </source>
</evidence>
<dbReference type="Gene3D" id="1.10.287.130">
    <property type="match status" value="1"/>
</dbReference>
<dbReference type="EC" id="2.7.13.3" evidence="3"/>
<keyword evidence="12 15" id="KW-1133">Transmembrane helix</keyword>
<evidence type="ECO:0000259" key="16">
    <source>
        <dbReference type="PROSITE" id="PS50109"/>
    </source>
</evidence>
<dbReference type="SMART" id="SM00387">
    <property type="entry name" value="HATPase_c"/>
    <property type="match status" value="1"/>
</dbReference>
<evidence type="ECO:0000259" key="17">
    <source>
        <dbReference type="PROSITE" id="PS50885"/>
    </source>
</evidence>
<dbReference type="PRINTS" id="PR00344">
    <property type="entry name" value="BCTRLSENSOR"/>
</dbReference>
<dbReference type="InterPro" id="IPR005467">
    <property type="entry name" value="His_kinase_dom"/>
</dbReference>
<dbReference type="PATRIC" id="fig|1088868.3.peg.632"/>
<dbReference type="Gene3D" id="3.30.565.10">
    <property type="entry name" value="Histidine kinase-like ATPase, C-terminal domain"/>
    <property type="match status" value="1"/>
</dbReference>
<name>G6EYW1_9PROT</name>
<evidence type="ECO:0000313" key="19">
    <source>
        <dbReference type="Proteomes" id="UP000005939"/>
    </source>
</evidence>
<dbReference type="eggNOG" id="COG2205">
    <property type="taxonomic scope" value="Bacteria"/>
</dbReference>
<organism evidence="18 19">
    <name type="scientific">Commensalibacter intestini A911</name>
    <dbReference type="NCBI Taxonomy" id="1088868"/>
    <lineage>
        <taxon>Bacteria</taxon>
        <taxon>Pseudomonadati</taxon>
        <taxon>Pseudomonadota</taxon>
        <taxon>Alphaproteobacteria</taxon>
        <taxon>Acetobacterales</taxon>
        <taxon>Acetobacteraceae</taxon>
    </lineage>
</organism>
<dbReference type="SMART" id="SM00388">
    <property type="entry name" value="HisKA"/>
    <property type="match status" value="1"/>
</dbReference>
<gene>
    <name evidence="18" type="ORF">CIN_06310</name>
</gene>
<keyword evidence="11" id="KW-0067">ATP-binding</keyword>
<dbReference type="CDD" id="cd00075">
    <property type="entry name" value="HATPase"/>
    <property type="match status" value="1"/>
</dbReference>
<evidence type="ECO:0000256" key="10">
    <source>
        <dbReference type="ARBA" id="ARBA00022777"/>
    </source>
</evidence>
<evidence type="ECO:0000256" key="9">
    <source>
        <dbReference type="ARBA" id="ARBA00022741"/>
    </source>
</evidence>
<keyword evidence="4" id="KW-1003">Cell membrane</keyword>
<keyword evidence="18" id="KW-0813">Transport</keyword>
<feature type="transmembrane region" description="Helical" evidence="15">
    <location>
        <begin position="180"/>
        <end position="204"/>
    </location>
</feature>
<dbReference type="InterPro" id="IPR050980">
    <property type="entry name" value="2C_sensor_his_kinase"/>
</dbReference>
<feature type="domain" description="HAMP" evidence="17">
    <location>
        <begin position="203"/>
        <end position="255"/>
    </location>
</feature>